<comment type="caution">
    <text evidence="5">The sequence shown here is derived from an EMBL/GenBank/DDBJ whole genome shotgun (WGS) entry which is preliminary data.</text>
</comment>
<dbReference type="Proteomes" id="UP001374579">
    <property type="component" value="Unassembled WGS sequence"/>
</dbReference>
<dbReference type="InterPro" id="IPR001611">
    <property type="entry name" value="Leu-rich_rpt"/>
</dbReference>
<keyword evidence="4" id="KW-0472">Membrane</keyword>
<keyword evidence="1" id="KW-0433">Leucine-rich repeat</keyword>
<gene>
    <name evidence="5" type="ORF">V1264_025080</name>
</gene>
<organism evidence="5 6">
    <name type="scientific">Littorina saxatilis</name>
    <dbReference type="NCBI Taxonomy" id="31220"/>
    <lineage>
        <taxon>Eukaryota</taxon>
        <taxon>Metazoa</taxon>
        <taxon>Spiralia</taxon>
        <taxon>Lophotrochozoa</taxon>
        <taxon>Mollusca</taxon>
        <taxon>Gastropoda</taxon>
        <taxon>Caenogastropoda</taxon>
        <taxon>Littorinimorpha</taxon>
        <taxon>Littorinoidea</taxon>
        <taxon>Littorinidae</taxon>
        <taxon>Littorina</taxon>
    </lineage>
</organism>
<feature type="region of interest" description="Disordered" evidence="3">
    <location>
        <begin position="238"/>
        <end position="268"/>
    </location>
</feature>
<dbReference type="SUPFAM" id="SSF52058">
    <property type="entry name" value="L domain-like"/>
    <property type="match status" value="1"/>
</dbReference>
<protein>
    <submittedName>
        <fullName evidence="5">Uncharacterized protein</fullName>
    </submittedName>
</protein>
<dbReference type="PROSITE" id="PS51450">
    <property type="entry name" value="LRR"/>
    <property type="match status" value="1"/>
</dbReference>
<dbReference type="EMBL" id="JBAMIC010001764">
    <property type="protein sequence ID" value="KAK7089424.1"/>
    <property type="molecule type" value="Genomic_DNA"/>
</dbReference>
<keyword evidence="4" id="KW-0812">Transmembrane</keyword>
<sequence>MANTEEAVFHRKVQNRLVDRYLDALELEEETERNQRLEREKKERLSFKPSRYSAFSAQNILWLVSSIAVFHFTEFHLVLWYDTRINRLWFNVGACLMAVTVAIALFMIFWLSLVKKVKSDDWEKRHPAAIPVATASFILGFLRASQIQDASIVRRMPNLEVCSLSVNNLSSLEDFSHCTNLQELYIRKNRVGSLTDVVYLKELEKLRVLWLADNPCSQGDNYRMTVLRTLPNLQKLEEEEDSGVEASANHLQPERSKGGPSFGISVSDLHKNRLQQQQDSVKLSWEETK</sequence>
<keyword evidence="2" id="KW-0677">Repeat</keyword>
<dbReference type="AlphaFoldDB" id="A0AAN9AMK8"/>
<keyword evidence="6" id="KW-1185">Reference proteome</keyword>
<dbReference type="PANTHER" id="PTHR18849">
    <property type="entry name" value="LEUCINE RICH REPEAT PROTEIN"/>
    <property type="match status" value="1"/>
</dbReference>
<feature type="transmembrane region" description="Helical" evidence="4">
    <location>
        <begin position="60"/>
        <end position="81"/>
    </location>
</feature>
<dbReference type="PANTHER" id="PTHR18849:SF0">
    <property type="entry name" value="CILIA- AND FLAGELLA-ASSOCIATED PROTEIN 410-RELATED"/>
    <property type="match status" value="1"/>
</dbReference>
<evidence type="ECO:0000313" key="6">
    <source>
        <dbReference type="Proteomes" id="UP001374579"/>
    </source>
</evidence>
<accession>A0AAN9AMK8</accession>
<proteinExistence type="predicted"/>
<evidence type="ECO:0000256" key="4">
    <source>
        <dbReference type="SAM" id="Phobius"/>
    </source>
</evidence>
<dbReference type="Gene3D" id="3.80.10.10">
    <property type="entry name" value="Ribonuclease Inhibitor"/>
    <property type="match status" value="1"/>
</dbReference>
<dbReference type="Pfam" id="PF20479">
    <property type="entry name" value="TMEM128"/>
    <property type="match status" value="1"/>
</dbReference>
<reference evidence="5 6" key="1">
    <citation type="submission" date="2024-02" db="EMBL/GenBank/DDBJ databases">
        <title>Chromosome-scale genome assembly of the rough periwinkle Littorina saxatilis.</title>
        <authorList>
            <person name="De Jode A."/>
            <person name="Faria R."/>
            <person name="Formenti G."/>
            <person name="Sims Y."/>
            <person name="Smith T.P."/>
            <person name="Tracey A."/>
            <person name="Wood J.M.D."/>
            <person name="Zagrodzka Z.B."/>
            <person name="Johannesson K."/>
            <person name="Butlin R.K."/>
            <person name="Leder E.H."/>
        </authorList>
    </citation>
    <scope>NUCLEOTIDE SEQUENCE [LARGE SCALE GENOMIC DNA]</scope>
    <source>
        <strain evidence="5">Snail1</strain>
        <tissue evidence="5">Muscle</tissue>
    </source>
</reference>
<name>A0AAN9AMK8_9CAEN</name>
<dbReference type="InterPro" id="IPR033579">
    <property type="entry name" value="TMEM128"/>
</dbReference>
<dbReference type="InterPro" id="IPR032675">
    <property type="entry name" value="LRR_dom_sf"/>
</dbReference>
<evidence type="ECO:0000256" key="2">
    <source>
        <dbReference type="ARBA" id="ARBA00022737"/>
    </source>
</evidence>
<feature type="transmembrane region" description="Helical" evidence="4">
    <location>
        <begin position="128"/>
        <end position="145"/>
    </location>
</feature>
<evidence type="ECO:0000313" key="5">
    <source>
        <dbReference type="EMBL" id="KAK7089424.1"/>
    </source>
</evidence>
<feature type="transmembrane region" description="Helical" evidence="4">
    <location>
        <begin position="88"/>
        <end position="113"/>
    </location>
</feature>
<evidence type="ECO:0000256" key="1">
    <source>
        <dbReference type="ARBA" id="ARBA00022614"/>
    </source>
</evidence>
<keyword evidence="4" id="KW-1133">Transmembrane helix</keyword>
<evidence type="ECO:0000256" key="3">
    <source>
        <dbReference type="SAM" id="MobiDB-lite"/>
    </source>
</evidence>